<evidence type="ECO:0000259" key="6">
    <source>
        <dbReference type="SMART" id="SM00363"/>
    </source>
</evidence>
<keyword evidence="2 4" id="KW-0694">RNA-binding</keyword>
<dbReference type="Gene3D" id="3.30.70.1560">
    <property type="entry name" value="Alpha-L RNA-binding motif"/>
    <property type="match status" value="1"/>
</dbReference>
<evidence type="ECO:0000256" key="3">
    <source>
        <dbReference type="ARBA" id="ARBA00023235"/>
    </source>
</evidence>
<dbReference type="PANTHER" id="PTHR47683:SF4">
    <property type="entry name" value="PSEUDOURIDINE SYNTHASE"/>
    <property type="match status" value="1"/>
</dbReference>
<dbReference type="PANTHER" id="PTHR47683">
    <property type="entry name" value="PSEUDOURIDINE SYNTHASE FAMILY PROTEIN-RELATED"/>
    <property type="match status" value="1"/>
</dbReference>
<evidence type="ECO:0000256" key="2">
    <source>
        <dbReference type="ARBA" id="ARBA00022884"/>
    </source>
</evidence>
<reference evidence="7 8" key="1">
    <citation type="submission" date="2024-03" db="EMBL/GenBank/DDBJ databases">
        <title>Human intestinal bacterial collection.</title>
        <authorList>
            <person name="Pauvert C."/>
            <person name="Hitch T.C.A."/>
            <person name="Clavel T."/>
        </authorList>
    </citation>
    <scope>NUCLEOTIDE SEQUENCE [LARGE SCALE GENOMIC DNA]</scope>
    <source>
        <strain evidence="7 8">CLA-JM-H11</strain>
    </source>
</reference>
<dbReference type="NCBIfam" id="TIGR00093">
    <property type="entry name" value="pseudouridine synthase"/>
    <property type="match status" value="1"/>
</dbReference>
<dbReference type="RefSeq" id="WP_349214229.1">
    <property type="nucleotide sequence ID" value="NZ_JBBMFA010000032.1"/>
</dbReference>
<evidence type="ECO:0000256" key="1">
    <source>
        <dbReference type="ARBA" id="ARBA00008348"/>
    </source>
</evidence>
<dbReference type="EC" id="5.4.99.-" evidence="5"/>
<dbReference type="CDD" id="cd00165">
    <property type="entry name" value="S4"/>
    <property type="match status" value="1"/>
</dbReference>
<comment type="similarity">
    <text evidence="1 5">Belongs to the pseudouridine synthase RsuA family.</text>
</comment>
<dbReference type="InterPro" id="IPR000748">
    <property type="entry name" value="PsdUridine_synth_RsuA/RluB/E/F"/>
</dbReference>
<proteinExistence type="inferred from homology"/>
<dbReference type="InterPro" id="IPR050343">
    <property type="entry name" value="RsuA_PseudoU_synthase"/>
</dbReference>
<dbReference type="PROSITE" id="PS50889">
    <property type="entry name" value="S4"/>
    <property type="match status" value="1"/>
</dbReference>
<keyword evidence="8" id="KW-1185">Reference proteome</keyword>
<dbReference type="CDD" id="cd02553">
    <property type="entry name" value="PseudoU_synth_RsuA"/>
    <property type="match status" value="1"/>
</dbReference>
<dbReference type="Proteomes" id="UP001477672">
    <property type="component" value="Unassembled WGS sequence"/>
</dbReference>
<dbReference type="InterPro" id="IPR002942">
    <property type="entry name" value="S4_RNA-bd"/>
</dbReference>
<organism evidence="7 8">
    <name type="scientific">Ruthenibacterium intestinale</name>
    <dbReference type="NCBI Taxonomy" id="3133163"/>
    <lineage>
        <taxon>Bacteria</taxon>
        <taxon>Bacillati</taxon>
        <taxon>Bacillota</taxon>
        <taxon>Clostridia</taxon>
        <taxon>Eubacteriales</taxon>
        <taxon>Oscillospiraceae</taxon>
        <taxon>Ruthenibacterium</taxon>
    </lineage>
</organism>
<dbReference type="PROSITE" id="PS01149">
    <property type="entry name" value="PSI_RSU"/>
    <property type="match status" value="1"/>
</dbReference>
<dbReference type="InterPro" id="IPR042092">
    <property type="entry name" value="PsdUridine_s_RsuA/RluB/E/F_cat"/>
</dbReference>
<dbReference type="InterPro" id="IPR020094">
    <property type="entry name" value="TruA/RsuA/RluB/E/F_N"/>
</dbReference>
<evidence type="ECO:0000313" key="8">
    <source>
        <dbReference type="Proteomes" id="UP001477672"/>
    </source>
</evidence>
<dbReference type="SMART" id="SM00363">
    <property type="entry name" value="S4"/>
    <property type="match status" value="1"/>
</dbReference>
<accession>A0ABV1GBW3</accession>
<evidence type="ECO:0000256" key="4">
    <source>
        <dbReference type="PROSITE-ProRule" id="PRU00182"/>
    </source>
</evidence>
<evidence type="ECO:0000256" key="5">
    <source>
        <dbReference type="RuleBase" id="RU003887"/>
    </source>
</evidence>
<dbReference type="SUPFAM" id="SSF55174">
    <property type="entry name" value="Alpha-L RNA-binding motif"/>
    <property type="match status" value="1"/>
</dbReference>
<dbReference type="InterPro" id="IPR020103">
    <property type="entry name" value="PsdUridine_synth_cat_dom_sf"/>
</dbReference>
<dbReference type="Pfam" id="PF01479">
    <property type="entry name" value="S4"/>
    <property type="match status" value="1"/>
</dbReference>
<dbReference type="Gene3D" id="3.10.290.10">
    <property type="entry name" value="RNA-binding S4 domain"/>
    <property type="match status" value="1"/>
</dbReference>
<dbReference type="Gene3D" id="3.30.70.580">
    <property type="entry name" value="Pseudouridine synthase I, catalytic domain, N-terminal subdomain"/>
    <property type="match status" value="1"/>
</dbReference>
<sequence length="248" mass="27111">MRLDKFVAQAAQITRSEARKGIRAGAVTVEGTVCTRAETDVAETAAVTWEGRPLAYAGRYVYLMLDKPKGVVSASEDGRDVTVVDLVRDAYPRRQLFPAGRLDKTSTGFVLLTDDGAFAHDILAPRRHVPKTYQVELDTPLTAEMVEGFANGVTLADGQTMLPAQVLPGENGPCSAVVVLHQGVYHQIKRMFGVYGAGVRELRRVAIGQLWLDERLGPGGWRELTAEEVEKITAGRLQTFQKTNTTAR</sequence>
<keyword evidence="3 5" id="KW-0413">Isomerase</keyword>
<protein>
    <recommendedName>
        <fullName evidence="5">Pseudouridine synthase</fullName>
        <ecNumber evidence="5">5.4.99.-</ecNumber>
    </recommendedName>
</protein>
<dbReference type="InterPro" id="IPR006145">
    <property type="entry name" value="PsdUridine_synth_RsuA/RluA"/>
</dbReference>
<dbReference type="GO" id="GO:0016853">
    <property type="term" value="F:isomerase activity"/>
    <property type="evidence" value="ECO:0007669"/>
    <property type="project" value="UniProtKB-KW"/>
</dbReference>
<dbReference type="EMBL" id="JBBMFA010000032">
    <property type="protein sequence ID" value="MEQ2519013.1"/>
    <property type="molecule type" value="Genomic_DNA"/>
</dbReference>
<dbReference type="SUPFAM" id="SSF55120">
    <property type="entry name" value="Pseudouridine synthase"/>
    <property type="match status" value="1"/>
</dbReference>
<gene>
    <name evidence="7" type="ORF">WMO24_00955</name>
</gene>
<feature type="domain" description="RNA-binding S4" evidence="6">
    <location>
        <begin position="1"/>
        <end position="58"/>
    </location>
</feature>
<name>A0ABV1GBW3_9FIRM</name>
<comment type="caution">
    <text evidence="7">The sequence shown here is derived from an EMBL/GenBank/DDBJ whole genome shotgun (WGS) entry which is preliminary data.</text>
</comment>
<dbReference type="InterPro" id="IPR036986">
    <property type="entry name" value="S4_RNA-bd_sf"/>
</dbReference>
<dbReference type="InterPro" id="IPR018496">
    <property type="entry name" value="PsdUridine_synth_RsuA/RluB_CS"/>
</dbReference>
<dbReference type="Pfam" id="PF00849">
    <property type="entry name" value="PseudoU_synth_2"/>
    <property type="match status" value="1"/>
</dbReference>
<evidence type="ECO:0000313" key="7">
    <source>
        <dbReference type="EMBL" id="MEQ2519013.1"/>
    </source>
</evidence>